<dbReference type="STRING" id="321763.SAMN04488692_110117"/>
<sequence>MEEILDSLKDDTERLFVETFCRDCPEPVKELTAMNMIVEKGQLPLEDVMMGVIHSALEDHYFGKKRGI</sequence>
<evidence type="ECO:0000313" key="2">
    <source>
        <dbReference type="Proteomes" id="UP000199476"/>
    </source>
</evidence>
<reference evidence="1 2" key="1">
    <citation type="submission" date="2016-10" db="EMBL/GenBank/DDBJ databases">
        <authorList>
            <person name="de Groot N.N."/>
        </authorList>
    </citation>
    <scope>NUCLEOTIDE SEQUENCE [LARGE SCALE GENOMIC DNA]</scope>
    <source>
        <strain evidence="1 2">SLAS-1</strain>
    </source>
</reference>
<accession>A0A1G9NLZ0</accession>
<dbReference type="EMBL" id="FNGO01000010">
    <property type="protein sequence ID" value="SDL87333.1"/>
    <property type="molecule type" value="Genomic_DNA"/>
</dbReference>
<gene>
    <name evidence="1" type="ORF">SAMN04488692_110117</name>
</gene>
<protein>
    <submittedName>
        <fullName evidence="1">Uncharacterized protein</fullName>
    </submittedName>
</protein>
<keyword evidence="2" id="KW-1185">Reference proteome</keyword>
<dbReference type="RefSeq" id="WP_089760126.1">
    <property type="nucleotide sequence ID" value="NZ_FNGO01000010.1"/>
</dbReference>
<name>A0A1G9NLZ0_9FIRM</name>
<proteinExistence type="predicted"/>
<dbReference type="AlphaFoldDB" id="A0A1G9NLZ0"/>
<evidence type="ECO:0000313" key="1">
    <source>
        <dbReference type="EMBL" id="SDL87333.1"/>
    </source>
</evidence>
<organism evidence="1 2">
    <name type="scientific">Halarsenatibacter silvermanii</name>
    <dbReference type="NCBI Taxonomy" id="321763"/>
    <lineage>
        <taxon>Bacteria</taxon>
        <taxon>Bacillati</taxon>
        <taxon>Bacillota</taxon>
        <taxon>Clostridia</taxon>
        <taxon>Halanaerobiales</taxon>
        <taxon>Halarsenatibacteraceae</taxon>
        <taxon>Halarsenatibacter</taxon>
    </lineage>
</organism>
<dbReference type="Proteomes" id="UP000199476">
    <property type="component" value="Unassembled WGS sequence"/>
</dbReference>